<sequence length="427" mass="45482">MNQARLYTSFIHVATNVITSRCCESVQCSSEGTTMFGGTGSAGGGYGEGGEGYGLGYVGGGRLQQYAHFAPHQNVWHHHHAAHHDSYANKDMDALPLPASWLQNMALIAGSGSVGSVGGVGGVGGALYGQNVVMGSWCAPYDALQRPPAYDGVLEAYEEGRECVNCGANNTPLWRRDATGHYLCNACGLYHKINGVNRPLVKPSKRLSAARRHGQCCTNCGSRNTTLWRRNNDGEPVCNACGLYYKLHGINRPLAMRKDGIQTRKRKPKKSANGTKPPQETVKKDDHGTPGIDEVKANAAEVSLAAGTSGSVRARESVSTAAHTHSHTHAHAPAHAHASAHAPAHAHAHGQQYGLGVAPAFLSSPSLFNIKSEPSAPYDGYAHTAPYPQQHYLHALQYGLGNSEEEEGSGFLHQRNVTAHAKLMAST</sequence>
<dbReference type="GO" id="GO:0045944">
    <property type="term" value="P:positive regulation of transcription by RNA polymerase II"/>
    <property type="evidence" value="ECO:0007669"/>
    <property type="project" value="TreeGrafter"/>
</dbReference>
<keyword evidence="6" id="KW-0805">Transcription regulation</keyword>
<feature type="compositionally biased region" description="Basic residues" evidence="12">
    <location>
        <begin position="324"/>
        <end position="334"/>
    </location>
</feature>
<comment type="caution">
    <text evidence="14">The sequence shown here is derived from an EMBL/GenBank/DDBJ whole genome shotgun (WGS) entry which is preliminary data.</text>
</comment>
<keyword evidence="4 11" id="KW-0863">Zinc-finger</keyword>
<dbReference type="SMART" id="SM00401">
    <property type="entry name" value="ZnF_GATA"/>
    <property type="match status" value="2"/>
</dbReference>
<evidence type="ECO:0000256" key="3">
    <source>
        <dbReference type="ARBA" id="ARBA00022737"/>
    </source>
</evidence>
<evidence type="ECO:0000256" key="4">
    <source>
        <dbReference type="ARBA" id="ARBA00022771"/>
    </source>
</evidence>
<evidence type="ECO:0000256" key="5">
    <source>
        <dbReference type="ARBA" id="ARBA00022833"/>
    </source>
</evidence>
<keyword evidence="9" id="KW-0804">Transcription</keyword>
<keyword evidence="2" id="KW-0479">Metal-binding</keyword>
<dbReference type="InterPro" id="IPR039355">
    <property type="entry name" value="Transcription_factor_GATA"/>
</dbReference>
<feature type="compositionally biased region" description="Low complexity" evidence="12">
    <location>
        <begin position="335"/>
        <end position="345"/>
    </location>
</feature>
<keyword evidence="7" id="KW-0238">DNA-binding</keyword>
<evidence type="ECO:0000256" key="1">
    <source>
        <dbReference type="ARBA" id="ARBA00004123"/>
    </source>
</evidence>
<evidence type="ECO:0000313" key="15">
    <source>
        <dbReference type="Proteomes" id="UP000691718"/>
    </source>
</evidence>
<dbReference type="PANTHER" id="PTHR10071">
    <property type="entry name" value="TRANSCRIPTION FACTOR GATA FAMILY MEMBER"/>
    <property type="match status" value="1"/>
</dbReference>
<feature type="compositionally biased region" description="Basic and acidic residues" evidence="12">
    <location>
        <begin position="281"/>
        <end position="292"/>
    </location>
</feature>
<keyword evidence="3" id="KW-0677">Repeat</keyword>
<keyword evidence="15" id="KW-1185">Reference proteome</keyword>
<feature type="domain" description="GATA-type" evidence="13">
    <location>
        <begin position="157"/>
        <end position="211"/>
    </location>
</feature>
<evidence type="ECO:0000256" key="7">
    <source>
        <dbReference type="ARBA" id="ARBA00023125"/>
    </source>
</evidence>
<keyword evidence="5" id="KW-0862">Zinc</keyword>
<reference evidence="14" key="1">
    <citation type="submission" date="2021-04" db="EMBL/GenBank/DDBJ databases">
        <authorList>
            <person name="Tunstrom K."/>
        </authorList>
    </citation>
    <scope>NUCLEOTIDE SEQUENCE</scope>
</reference>
<dbReference type="AlphaFoldDB" id="A0A8S3WQW1"/>
<gene>
    <name evidence="14" type="ORF">PAPOLLO_LOCUS9302</name>
</gene>
<evidence type="ECO:0000259" key="13">
    <source>
        <dbReference type="PROSITE" id="PS50114"/>
    </source>
</evidence>
<dbReference type="PROSITE" id="PS00344">
    <property type="entry name" value="GATA_ZN_FINGER_1"/>
    <property type="match status" value="2"/>
</dbReference>
<proteinExistence type="predicted"/>
<dbReference type="GO" id="GO:0008270">
    <property type="term" value="F:zinc ion binding"/>
    <property type="evidence" value="ECO:0007669"/>
    <property type="project" value="UniProtKB-KW"/>
</dbReference>
<dbReference type="CDD" id="cd00202">
    <property type="entry name" value="ZnF_GATA"/>
    <property type="match status" value="2"/>
</dbReference>
<accession>A0A8S3WQW1</accession>
<dbReference type="FunFam" id="3.30.50.10:FF:000032">
    <property type="entry name" value="Transcription factor GATA-3"/>
    <property type="match status" value="1"/>
</dbReference>
<dbReference type="PROSITE" id="PS50114">
    <property type="entry name" value="GATA_ZN_FINGER_2"/>
    <property type="match status" value="2"/>
</dbReference>
<organism evidence="14 15">
    <name type="scientific">Parnassius apollo</name>
    <name type="common">Apollo butterfly</name>
    <name type="synonym">Papilio apollo</name>
    <dbReference type="NCBI Taxonomy" id="110799"/>
    <lineage>
        <taxon>Eukaryota</taxon>
        <taxon>Metazoa</taxon>
        <taxon>Ecdysozoa</taxon>
        <taxon>Arthropoda</taxon>
        <taxon>Hexapoda</taxon>
        <taxon>Insecta</taxon>
        <taxon>Pterygota</taxon>
        <taxon>Neoptera</taxon>
        <taxon>Endopterygota</taxon>
        <taxon>Lepidoptera</taxon>
        <taxon>Glossata</taxon>
        <taxon>Ditrysia</taxon>
        <taxon>Papilionoidea</taxon>
        <taxon>Papilionidae</taxon>
        <taxon>Parnassiinae</taxon>
        <taxon>Parnassini</taxon>
        <taxon>Parnassius</taxon>
        <taxon>Parnassius</taxon>
    </lineage>
</organism>
<evidence type="ECO:0000256" key="2">
    <source>
        <dbReference type="ARBA" id="ARBA00022723"/>
    </source>
</evidence>
<comment type="subcellular location">
    <subcellularLocation>
        <location evidence="1">Nucleus</location>
    </subcellularLocation>
</comment>
<evidence type="ECO:0000256" key="11">
    <source>
        <dbReference type="PROSITE-ProRule" id="PRU00094"/>
    </source>
</evidence>
<dbReference type="FunFam" id="3.30.50.10:FF:000001">
    <property type="entry name" value="GATA transcription factor (GATAd)"/>
    <property type="match status" value="1"/>
</dbReference>
<keyword evidence="8" id="KW-0010">Activator</keyword>
<dbReference type="GO" id="GO:0000981">
    <property type="term" value="F:DNA-binding transcription factor activity, RNA polymerase II-specific"/>
    <property type="evidence" value="ECO:0007669"/>
    <property type="project" value="TreeGrafter"/>
</dbReference>
<dbReference type="Pfam" id="PF00320">
    <property type="entry name" value="GATA"/>
    <property type="match status" value="2"/>
</dbReference>
<dbReference type="EMBL" id="CAJQZP010000692">
    <property type="protein sequence ID" value="CAG4976788.1"/>
    <property type="molecule type" value="Genomic_DNA"/>
</dbReference>
<dbReference type="GO" id="GO:0000978">
    <property type="term" value="F:RNA polymerase II cis-regulatory region sequence-specific DNA binding"/>
    <property type="evidence" value="ECO:0007669"/>
    <property type="project" value="TreeGrafter"/>
</dbReference>
<feature type="region of interest" description="Disordered" evidence="12">
    <location>
        <begin position="306"/>
        <end position="351"/>
    </location>
</feature>
<evidence type="ECO:0000256" key="9">
    <source>
        <dbReference type="ARBA" id="ARBA00023163"/>
    </source>
</evidence>
<evidence type="ECO:0000256" key="8">
    <source>
        <dbReference type="ARBA" id="ARBA00023159"/>
    </source>
</evidence>
<dbReference type="PANTHER" id="PTHR10071:SF337">
    <property type="entry name" value="GATA-BINDING FACTOR A"/>
    <property type="match status" value="1"/>
</dbReference>
<dbReference type="GO" id="GO:0000122">
    <property type="term" value="P:negative regulation of transcription by RNA polymerase II"/>
    <property type="evidence" value="ECO:0007669"/>
    <property type="project" value="TreeGrafter"/>
</dbReference>
<keyword evidence="10" id="KW-0539">Nucleus</keyword>
<dbReference type="GO" id="GO:0045165">
    <property type="term" value="P:cell fate commitment"/>
    <property type="evidence" value="ECO:0007669"/>
    <property type="project" value="TreeGrafter"/>
</dbReference>
<dbReference type="Proteomes" id="UP000691718">
    <property type="component" value="Unassembled WGS sequence"/>
</dbReference>
<dbReference type="InterPro" id="IPR000679">
    <property type="entry name" value="Znf_GATA"/>
</dbReference>
<dbReference type="GO" id="GO:0005634">
    <property type="term" value="C:nucleus"/>
    <property type="evidence" value="ECO:0007669"/>
    <property type="project" value="UniProtKB-SubCell"/>
</dbReference>
<dbReference type="OrthoDB" id="2162994at2759"/>
<evidence type="ECO:0000256" key="12">
    <source>
        <dbReference type="SAM" id="MobiDB-lite"/>
    </source>
</evidence>
<evidence type="ECO:0000256" key="6">
    <source>
        <dbReference type="ARBA" id="ARBA00023015"/>
    </source>
</evidence>
<protein>
    <submittedName>
        <fullName evidence="14">(apollo) hypothetical protein</fullName>
    </submittedName>
</protein>
<name>A0A8S3WQW1_PARAO</name>
<evidence type="ECO:0000256" key="10">
    <source>
        <dbReference type="ARBA" id="ARBA00023242"/>
    </source>
</evidence>
<evidence type="ECO:0000313" key="14">
    <source>
        <dbReference type="EMBL" id="CAG4976788.1"/>
    </source>
</evidence>
<feature type="domain" description="GATA-type" evidence="13">
    <location>
        <begin position="211"/>
        <end position="264"/>
    </location>
</feature>
<feature type="region of interest" description="Disordered" evidence="12">
    <location>
        <begin position="256"/>
        <end position="292"/>
    </location>
</feature>